<evidence type="ECO:0000313" key="2">
    <source>
        <dbReference type="EMBL" id="WKA02816.1"/>
    </source>
</evidence>
<proteinExistence type="predicted"/>
<protein>
    <submittedName>
        <fullName evidence="2">Uncharacterized protein</fullName>
    </submittedName>
</protein>
<name>A0ABY9D854_VITVI</name>
<dbReference type="Proteomes" id="UP001227230">
    <property type="component" value="Chromosome 14"/>
</dbReference>
<gene>
    <name evidence="2" type="ORF">VitviT2T_020969</name>
</gene>
<organism evidence="2 3">
    <name type="scientific">Vitis vinifera</name>
    <name type="common">Grape</name>
    <dbReference type="NCBI Taxonomy" id="29760"/>
    <lineage>
        <taxon>Eukaryota</taxon>
        <taxon>Viridiplantae</taxon>
        <taxon>Streptophyta</taxon>
        <taxon>Embryophyta</taxon>
        <taxon>Tracheophyta</taxon>
        <taxon>Spermatophyta</taxon>
        <taxon>Magnoliopsida</taxon>
        <taxon>eudicotyledons</taxon>
        <taxon>Gunneridae</taxon>
        <taxon>Pentapetalae</taxon>
        <taxon>rosids</taxon>
        <taxon>Vitales</taxon>
        <taxon>Vitaceae</taxon>
        <taxon>Viteae</taxon>
        <taxon>Vitis</taxon>
    </lineage>
</organism>
<feature type="region of interest" description="Disordered" evidence="1">
    <location>
        <begin position="47"/>
        <end position="66"/>
    </location>
</feature>
<evidence type="ECO:0000313" key="3">
    <source>
        <dbReference type="Proteomes" id="UP001227230"/>
    </source>
</evidence>
<accession>A0ABY9D854</accession>
<evidence type="ECO:0000256" key="1">
    <source>
        <dbReference type="SAM" id="MobiDB-lite"/>
    </source>
</evidence>
<keyword evidence="3" id="KW-1185">Reference proteome</keyword>
<dbReference type="EMBL" id="CP126661">
    <property type="protein sequence ID" value="WKA02816.1"/>
    <property type="molecule type" value="Genomic_DNA"/>
</dbReference>
<reference evidence="2 3" key="1">
    <citation type="journal article" date="2023" name="Hortic Res">
        <title>The complete reference genome for grapevine (Vitis vinifera L.) genetics and breeding.</title>
        <authorList>
            <person name="Shi X."/>
            <person name="Cao S."/>
            <person name="Wang X."/>
            <person name="Huang S."/>
            <person name="Wang Y."/>
            <person name="Liu Z."/>
            <person name="Liu W."/>
            <person name="Leng X."/>
            <person name="Peng Y."/>
            <person name="Wang N."/>
            <person name="Wang Y."/>
            <person name="Ma Z."/>
            <person name="Xu X."/>
            <person name="Zhang F."/>
            <person name="Xue H."/>
            <person name="Zhong H."/>
            <person name="Wang Y."/>
            <person name="Zhang K."/>
            <person name="Velt A."/>
            <person name="Avia K."/>
            <person name="Holtgrawe D."/>
            <person name="Grimplet J."/>
            <person name="Matus J.T."/>
            <person name="Ware D."/>
            <person name="Wu X."/>
            <person name="Wang H."/>
            <person name="Liu C."/>
            <person name="Fang Y."/>
            <person name="Rustenholz C."/>
            <person name="Cheng Z."/>
            <person name="Xiao H."/>
            <person name="Zhou Y."/>
        </authorList>
    </citation>
    <scope>NUCLEOTIDE SEQUENCE [LARGE SCALE GENOMIC DNA]</scope>
    <source>
        <strain evidence="3">cv. Pinot noir / PN40024</strain>
        <tissue evidence="2">Leaf</tissue>
    </source>
</reference>
<sequence>MVMEGLDVVGVTGDGTVGVIGGVAEIASGVGTGGVVSARSLPCSGYGGTGGDTMGRAPGGAEYPAN</sequence>